<proteinExistence type="predicted"/>
<dbReference type="EMBL" id="PYXZ01000001">
    <property type="protein sequence ID" value="PUA83068.1"/>
    <property type="molecule type" value="Genomic_DNA"/>
</dbReference>
<dbReference type="Gene3D" id="3.40.50.620">
    <property type="entry name" value="HUPs"/>
    <property type="match status" value="1"/>
</dbReference>
<protein>
    <recommendedName>
        <fullName evidence="3">Indole-3-glycerol phosphate synthase</fullName>
    </recommendedName>
</protein>
<accession>A0A2R7Z358</accession>
<reference evidence="1 2" key="1">
    <citation type="submission" date="2018-03" db="EMBL/GenBank/DDBJ databases">
        <authorList>
            <person name="Keele B.F."/>
        </authorList>
    </citation>
    <scope>NUCLEOTIDE SEQUENCE [LARGE SCALE GENOMIC DNA]</scope>
    <source>
        <strain evidence="1 2">IB-3</strain>
    </source>
</reference>
<dbReference type="Proteomes" id="UP000244867">
    <property type="component" value="Unassembled WGS sequence"/>
</dbReference>
<dbReference type="InterPro" id="IPR014729">
    <property type="entry name" value="Rossmann-like_a/b/a_fold"/>
</dbReference>
<keyword evidence="2" id="KW-1185">Reference proteome</keyword>
<comment type="caution">
    <text evidence="1">The sequence shown here is derived from an EMBL/GenBank/DDBJ whole genome shotgun (WGS) entry which is preliminary data.</text>
</comment>
<sequence>MTDDISDGVGTYDVVLLVETAMSGGDATQVRSLHSDIEDQVVYHVLLPLEDASARIEASLGTLGAGDVMAAPSMVMSDIDLDAVRQECRDRSDSDLALTVKAIEAAGGKATGTVTSEPPVDALAAKVSEVDAREVIVLTRPHLVAEFFHVDWTSRARRKLGVPVLHLLEHENFDEQSGGGEGVSGF</sequence>
<dbReference type="OrthoDB" id="3825223at2"/>
<name>A0A2R7Z358_9ACTN</name>
<gene>
    <name evidence="1" type="ORF">C7S10_01065</name>
</gene>
<organism evidence="1 2">
    <name type="scientific">Nocardioides currus</name>
    <dbReference type="NCBI Taxonomy" id="2133958"/>
    <lineage>
        <taxon>Bacteria</taxon>
        <taxon>Bacillati</taxon>
        <taxon>Actinomycetota</taxon>
        <taxon>Actinomycetes</taxon>
        <taxon>Propionibacteriales</taxon>
        <taxon>Nocardioidaceae</taxon>
        <taxon>Nocardioides</taxon>
    </lineage>
</organism>
<evidence type="ECO:0000313" key="2">
    <source>
        <dbReference type="Proteomes" id="UP000244867"/>
    </source>
</evidence>
<dbReference type="SUPFAM" id="SSF52402">
    <property type="entry name" value="Adenine nucleotide alpha hydrolases-like"/>
    <property type="match status" value="1"/>
</dbReference>
<evidence type="ECO:0008006" key="3">
    <source>
        <dbReference type="Google" id="ProtNLM"/>
    </source>
</evidence>
<evidence type="ECO:0000313" key="1">
    <source>
        <dbReference type="EMBL" id="PUA83068.1"/>
    </source>
</evidence>
<dbReference type="AlphaFoldDB" id="A0A2R7Z358"/>
<dbReference type="RefSeq" id="WP_108343251.1">
    <property type="nucleotide sequence ID" value="NZ_PYXZ01000001.1"/>
</dbReference>